<dbReference type="FunFam" id="1.10.510.10:FF:000210">
    <property type="entry name" value="Non-specific serine/threonine protein kinase"/>
    <property type="match status" value="1"/>
</dbReference>
<evidence type="ECO:0000259" key="11">
    <source>
        <dbReference type="PROSITE" id="PS51285"/>
    </source>
</evidence>
<sequence>MSFDRQIKDFQEFLVKEKRYFDENFGKPVQYNIRIDDFEILKTVGKGTFSKVVLAKIIFNHELCALKICPKKTIVKYRQVEHTRNEKHILEVIKFPFVIRLLYFFQDNSYLYYALTLVKGIEFNNRLNQLKKFSEEDATFYSAQIVLTLEYLHYLNLVYRNIRPESLVIANSGYLKLIDFKFCKHVDERKERTYTICGGPEYLAPEIILSRGYGRSCDYWSLGVIIYEICFGCPPFTAKDHVKLYEKIIAGKYKMPSTFSKDLSSLVHKLLQIEVSKRIGNYKSGLNDVKSHGWFSAIDWDMILNRRAPPPYLPHKYYDDPSRDNVSDVYSPLDLQTIQNDIYAEEFYDF</sequence>
<dbReference type="InterPro" id="IPR011009">
    <property type="entry name" value="Kinase-like_dom_sf"/>
</dbReference>
<evidence type="ECO:0000256" key="5">
    <source>
        <dbReference type="ARBA" id="ARBA00022777"/>
    </source>
</evidence>
<dbReference type="GO" id="GO:0004691">
    <property type="term" value="F:cAMP-dependent protein kinase activity"/>
    <property type="evidence" value="ECO:0007669"/>
    <property type="project" value="UniProtKB-EC"/>
</dbReference>
<dbReference type="EC" id="2.7.11.11" evidence="1"/>
<feature type="binding site" evidence="9">
    <location>
        <position position="76"/>
    </location>
    <ligand>
        <name>ATP</name>
        <dbReference type="ChEBI" id="CHEBI:30616"/>
    </ligand>
</feature>
<organism evidence="12 13">
    <name type="scientific">Laodelphax striatellus</name>
    <name type="common">Small brown planthopper</name>
    <name type="synonym">Delphax striatella</name>
    <dbReference type="NCBI Taxonomy" id="195883"/>
    <lineage>
        <taxon>Eukaryota</taxon>
        <taxon>Metazoa</taxon>
        <taxon>Ecdysozoa</taxon>
        <taxon>Arthropoda</taxon>
        <taxon>Hexapoda</taxon>
        <taxon>Insecta</taxon>
        <taxon>Pterygota</taxon>
        <taxon>Neoptera</taxon>
        <taxon>Paraneoptera</taxon>
        <taxon>Hemiptera</taxon>
        <taxon>Auchenorrhyncha</taxon>
        <taxon>Fulgoroidea</taxon>
        <taxon>Delphacidae</taxon>
        <taxon>Criomorphinae</taxon>
        <taxon>Laodelphax</taxon>
    </lineage>
</organism>
<accession>A0A482WVA0</accession>
<name>A0A482WVA0_LAOST</name>
<gene>
    <name evidence="12" type="ORF">LSTR_LSTR008575</name>
</gene>
<dbReference type="GO" id="GO:0005634">
    <property type="term" value="C:nucleus"/>
    <property type="evidence" value="ECO:0007669"/>
    <property type="project" value="TreeGrafter"/>
</dbReference>
<keyword evidence="5" id="KW-0418">Kinase</keyword>
<feature type="domain" description="Protein kinase" evidence="10">
    <location>
        <begin position="38"/>
        <end position="295"/>
    </location>
</feature>
<comment type="caution">
    <text evidence="12">The sequence shown here is derived from an EMBL/GenBank/DDBJ whole genome shotgun (WGS) entry which is preliminary data.</text>
</comment>
<evidence type="ECO:0000256" key="6">
    <source>
        <dbReference type="ARBA" id="ARBA00022840"/>
    </source>
</evidence>
<dbReference type="OrthoDB" id="432483at2759"/>
<comment type="catalytic activity">
    <reaction evidence="8">
        <text>L-seryl-[protein] + ATP = O-phospho-L-seryl-[protein] + ADP + H(+)</text>
        <dbReference type="Rhea" id="RHEA:17989"/>
        <dbReference type="Rhea" id="RHEA-COMP:9863"/>
        <dbReference type="Rhea" id="RHEA-COMP:11604"/>
        <dbReference type="ChEBI" id="CHEBI:15378"/>
        <dbReference type="ChEBI" id="CHEBI:29999"/>
        <dbReference type="ChEBI" id="CHEBI:30616"/>
        <dbReference type="ChEBI" id="CHEBI:83421"/>
        <dbReference type="ChEBI" id="CHEBI:456216"/>
        <dbReference type="EC" id="2.7.11.11"/>
    </reaction>
</comment>
<dbReference type="Gene3D" id="1.10.510.10">
    <property type="entry name" value="Transferase(Phosphotransferase) domain 1"/>
    <property type="match status" value="1"/>
</dbReference>
<evidence type="ECO:0000256" key="9">
    <source>
        <dbReference type="PROSITE-ProRule" id="PRU10141"/>
    </source>
</evidence>
<reference evidence="12 13" key="1">
    <citation type="journal article" date="2017" name="Gigascience">
        <title>Genome sequence of the small brown planthopper, Laodelphax striatellus.</title>
        <authorList>
            <person name="Zhu J."/>
            <person name="Jiang F."/>
            <person name="Wang X."/>
            <person name="Yang P."/>
            <person name="Bao Y."/>
            <person name="Zhao W."/>
            <person name="Wang W."/>
            <person name="Lu H."/>
            <person name="Wang Q."/>
            <person name="Cui N."/>
            <person name="Li J."/>
            <person name="Chen X."/>
            <person name="Luo L."/>
            <person name="Yu J."/>
            <person name="Kang L."/>
            <person name="Cui F."/>
        </authorList>
    </citation>
    <scope>NUCLEOTIDE SEQUENCE [LARGE SCALE GENOMIC DNA]</scope>
    <source>
        <strain evidence="12">Lst14</strain>
    </source>
</reference>
<dbReference type="InterPro" id="IPR017441">
    <property type="entry name" value="Protein_kinase_ATP_BS"/>
</dbReference>
<evidence type="ECO:0000256" key="3">
    <source>
        <dbReference type="ARBA" id="ARBA00022679"/>
    </source>
</evidence>
<dbReference type="InParanoid" id="A0A482WVA0"/>
<dbReference type="SUPFAM" id="SSF56112">
    <property type="entry name" value="Protein kinase-like (PK-like)"/>
    <property type="match status" value="1"/>
</dbReference>
<dbReference type="PANTHER" id="PTHR24353:SF153">
    <property type="entry name" value="CAMP-DEPENDENT PROTEIN KINASE CATALYTIC SUBUNIT 1"/>
    <property type="match status" value="1"/>
</dbReference>
<dbReference type="PANTHER" id="PTHR24353">
    <property type="entry name" value="CYCLIC NUCLEOTIDE-DEPENDENT PROTEIN KINASE"/>
    <property type="match status" value="1"/>
</dbReference>
<keyword evidence="4 9" id="KW-0547">Nucleotide-binding</keyword>
<feature type="domain" description="AGC-kinase C-terminal" evidence="11">
    <location>
        <begin position="296"/>
        <end position="350"/>
    </location>
</feature>
<dbReference type="GO" id="GO:0005952">
    <property type="term" value="C:cAMP-dependent protein kinase complex"/>
    <property type="evidence" value="ECO:0007669"/>
    <property type="project" value="TreeGrafter"/>
</dbReference>
<dbReference type="STRING" id="195883.A0A482WVA0"/>
<dbReference type="PROSITE" id="PS51285">
    <property type="entry name" value="AGC_KINASE_CTER"/>
    <property type="match status" value="1"/>
</dbReference>
<evidence type="ECO:0000313" key="13">
    <source>
        <dbReference type="Proteomes" id="UP000291343"/>
    </source>
</evidence>
<protein>
    <recommendedName>
        <fullName evidence="1">cAMP-dependent protein kinase</fullName>
        <ecNumber evidence="1">2.7.11.11</ecNumber>
    </recommendedName>
</protein>
<dbReference type="InterPro" id="IPR000719">
    <property type="entry name" value="Prot_kinase_dom"/>
</dbReference>
<dbReference type="InterPro" id="IPR000961">
    <property type="entry name" value="AGC-kinase_C"/>
</dbReference>
<evidence type="ECO:0000256" key="2">
    <source>
        <dbReference type="ARBA" id="ARBA00022527"/>
    </source>
</evidence>
<evidence type="ECO:0000256" key="4">
    <source>
        <dbReference type="ARBA" id="ARBA00022741"/>
    </source>
</evidence>
<keyword evidence="13" id="KW-1185">Reference proteome</keyword>
<evidence type="ECO:0000256" key="8">
    <source>
        <dbReference type="ARBA" id="ARBA00047454"/>
    </source>
</evidence>
<comment type="catalytic activity">
    <reaction evidence="7">
        <text>L-threonyl-[protein] + ATP = O-phospho-L-threonyl-[protein] + ADP + H(+)</text>
        <dbReference type="Rhea" id="RHEA:46608"/>
        <dbReference type="Rhea" id="RHEA-COMP:11060"/>
        <dbReference type="Rhea" id="RHEA-COMP:11605"/>
        <dbReference type="ChEBI" id="CHEBI:15378"/>
        <dbReference type="ChEBI" id="CHEBI:30013"/>
        <dbReference type="ChEBI" id="CHEBI:30616"/>
        <dbReference type="ChEBI" id="CHEBI:61977"/>
        <dbReference type="ChEBI" id="CHEBI:456216"/>
        <dbReference type="EC" id="2.7.11.11"/>
    </reaction>
</comment>
<dbReference type="Gene3D" id="3.30.200.20">
    <property type="entry name" value="Phosphorylase Kinase, domain 1"/>
    <property type="match status" value="1"/>
</dbReference>
<keyword evidence="3" id="KW-0808">Transferase</keyword>
<keyword evidence="2" id="KW-0723">Serine/threonine-protein kinase</keyword>
<dbReference type="PROSITE" id="PS00107">
    <property type="entry name" value="PROTEIN_KINASE_ATP"/>
    <property type="match status" value="1"/>
</dbReference>
<dbReference type="GO" id="GO:0005829">
    <property type="term" value="C:cytosol"/>
    <property type="evidence" value="ECO:0007669"/>
    <property type="project" value="TreeGrafter"/>
</dbReference>
<dbReference type="Proteomes" id="UP000291343">
    <property type="component" value="Unassembled WGS sequence"/>
</dbReference>
<dbReference type="GO" id="GO:0005524">
    <property type="term" value="F:ATP binding"/>
    <property type="evidence" value="ECO:0007669"/>
    <property type="project" value="UniProtKB-UniRule"/>
</dbReference>
<proteinExistence type="predicted"/>
<dbReference type="Pfam" id="PF00069">
    <property type="entry name" value="Pkinase"/>
    <property type="match status" value="1"/>
</dbReference>
<dbReference type="PROSITE" id="PS50011">
    <property type="entry name" value="PROTEIN_KINASE_DOM"/>
    <property type="match status" value="1"/>
</dbReference>
<evidence type="ECO:0000259" key="10">
    <source>
        <dbReference type="PROSITE" id="PS50011"/>
    </source>
</evidence>
<evidence type="ECO:0000313" key="12">
    <source>
        <dbReference type="EMBL" id="RZF37537.1"/>
    </source>
</evidence>
<dbReference type="SMR" id="A0A482WVA0"/>
<keyword evidence="6 9" id="KW-0067">ATP-binding</keyword>
<evidence type="ECO:0000256" key="1">
    <source>
        <dbReference type="ARBA" id="ARBA00012444"/>
    </source>
</evidence>
<evidence type="ECO:0000256" key="7">
    <source>
        <dbReference type="ARBA" id="ARBA00047292"/>
    </source>
</evidence>
<dbReference type="AlphaFoldDB" id="A0A482WVA0"/>
<dbReference type="EMBL" id="QKKF02023962">
    <property type="protein sequence ID" value="RZF37537.1"/>
    <property type="molecule type" value="Genomic_DNA"/>
</dbReference>